<evidence type="ECO:0000259" key="5">
    <source>
        <dbReference type="PROSITE" id="PS50110"/>
    </source>
</evidence>
<dbReference type="InterPro" id="IPR019734">
    <property type="entry name" value="TPR_rpt"/>
</dbReference>
<dbReference type="Pfam" id="PF14559">
    <property type="entry name" value="TPR_19"/>
    <property type="match status" value="2"/>
</dbReference>
<dbReference type="EMBL" id="JAGSOY010000042">
    <property type="protein sequence ID" value="MBU2712593.1"/>
    <property type="molecule type" value="Genomic_DNA"/>
</dbReference>
<evidence type="ECO:0000313" key="7">
    <source>
        <dbReference type="Proteomes" id="UP000690515"/>
    </source>
</evidence>
<protein>
    <submittedName>
        <fullName evidence="6">Tetratricopeptide repeat protein</fullName>
    </submittedName>
</protein>
<dbReference type="InterPro" id="IPR001789">
    <property type="entry name" value="Sig_transdc_resp-reg_receiver"/>
</dbReference>
<dbReference type="InterPro" id="IPR013105">
    <property type="entry name" value="TPR_2"/>
</dbReference>
<evidence type="ECO:0000256" key="4">
    <source>
        <dbReference type="PROSITE-ProRule" id="PRU00339"/>
    </source>
</evidence>
<feature type="domain" description="Response regulatory" evidence="5">
    <location>
        <begin position="10"/>
        <end position="129"/>
    </location>
</feature>
<dbReference type="PROSITE" id="PS50110">
    <property type="entry name" value="RESPONSE_REGULATORY"/>
    <property type="match status" value="1"/>
</dbReference>
<dbReference type="PANTHER" id="PTHR45586:SF1">
    <property type="entry name" value="LIPOPOLYSACCHARIDE ASSEMBLY PROTEIN B"/>
    <property type="match status" value="1"/>
</dbReference>
<evidence type="ECO:0000256" key="3">
    <source>
        <dbReference type="PROSITE-ProRule" id="PRU00169"/>
    </source>
</evidence>
<feature type="modified residue" description="4-aspartylphosphate" evidence="3">
    <location>
        <position position="60"/>
    </location>
</feature>
<gene>
    <name evidence="6" type="ORF">KCG35_16105</name>
</gene>
<evidence type="ECO:0000313" key="6">
    <source>
        <dbReference type="EMBL" id="MBU2712593.1"/>
    </source>
</evidence>
<comment type="caution">
    <text evidence="6">The sequence shown here is derived from an EMBL/GenBank/DDBJ whole genome shotgun (WGS) entry which is preliminary data.</text>
</comment>
<dbReference type="InterPro" id="IPR011006">
    <property type="entry name" value="CheY-like_superfamily"/>
</dbReference>
<evidence type="ECO:0000256" key="2">
    <source>
        <dbReference type="ARBA" id="ARBA00022803"/>
    </source>
</evidence>
<dbReference type="SUPFAM" id="SSF52172">
    <property type="entry name" value="CheY-like"/>
    <property type="match status" value="1"/>
</dbReference>
<organism evidence="6 7">
    <name type="scientific">Zooshikella harenae</name>
    <dbReference type="NCBI Taxonomy" id="2827238"/>
    <lineage>
        <taxon>Bacteria</taxon>
        <taxon>Pseudomonadati</taxon>
        <taxon>Pseudomonadota</taxon>
        <taxon>Gammaproteobacteria</taxon>
        <taxon>Oceanospirillales</taxon>
        <taxon>Zooshikellaceae</taxon>
        <taxon>Zooshikella</taxon>
    </lineage>
</organism>
<dbReference type="PROSITE" id="PS50005">
    <property type="entry name" value="TPR"/>
    <property type="match status" value="2"/>
</dbReference>
<keyword evidence="3" id="KW-0597">Phosphoprotein</keyword>
<dbReference type="InterPro" id="IPR011990">
    <property type="entry name" value="TPR-like_helical_dom_sf"/>
</dbReference>
<dbReference type="Gene3D" id="3.40.50.2300">
    <property type="match status" value="1"/>
</dbReference>
<accession>A0ABS5ZFP6</accession>
<reference evidence="6 7" key="1">
    <citation type="submission" date="2021-04" db="EMBL/GenBank/DDBJ databases">
        <authorList>
            <person name="Pira H."/>
            <person name="Risdian C."/>
            <person name="Wink J."/>
        </authorList>
    </citation>
    <scope>NUCLEOTIDE SEQUENCE [LARGE SCALE GENOMIC DNA]</scope>
    <source>
        <strain evidence="6 7">WH53</strain>
    </source>
</reference>
<keyword evidence="1" id="KW-0677">Repeat</keyword>
<name>A0ABS5ZFP6_9GAMM</name>
<dbReference type="PANTHER" id="PTHR45586">
    <property type="entry name" value="TPR REPEAT-CONTAINING PROTEIN PA4667"/>
    <property type="match status" value="1"/>
</dbReference>
<keyword evidence="7" id="KW-1185">Reference proteome</keyword>
<dbReference type="Pfam" id="PF07719">
    <property type="entry name" value="TPR_2"/>
    <property type="match status" value="1"/>
</dbReference>
<dbReference type="Pfam" id="PF00072">
    <property type="entry name" value="Response_reg"/>
    <property type="match status" value="1"/>
</dbReference>
<dbReference type="Gene3D" id="1.25.40.10">
    <property type="entry name" value="Tetratricopeptide repeat domain"/>
    <property type="match status" value="4"/>
</dbReference>
<dbReference type="SUPFAM" id="SSF48452">
    <property type="entry name" value="TPR-like"/>
    <property type="match status" value="2"/>
</dbReference>
<proteinExistence type="predicted"/>
<dbReference type="RefSeq" id="WP_215820821.1">
    <property type="nucleotide sequence ID" value="NZ_JAGSOY010000042.1"/>
</dbReference>
<dbReference type="Proteomes" id="UP000690515">
    <property type="component" value="Unassembled WGS sequence"/>
</dbReference>
<keyword evidence="2 4" id="KW-0802">TPR repeat</keyword>
<sequence>MAFINYTDKRFLIIDDFENFRLSIKKMLDGFGVSKVDMAINGRDAIAACKNQDYDVILCDYNLGSGKNGQQILDELRYTRRLKNTSLFLLITAEATKDMVLGALEHQPDAYLTKPITQSMLKNRLDRLMDEHYQVLPIKKALDQNNIKQAISECQKILKQDSRSHKWCTRKLAELYYQNKNYDEAEQICQKQLEERKLDWPYLTLGKVAAARKNYPEALEYFNQLLAINPQYVNCYDEIAATYLAIGDASKAQQAIMTGVQISPRSVHRQLKLAEISRKNDDLDTATQAYRNTVELGQNSIHDTTDNHLNFARCLSDNAEHDYSKEGKIQAKEALNILEQINKKYKDDPKLMLQSAMITSRVHAGQNNEADAEKSLTSALQAMEKMGDRVNPDIQLEMAKTLFTNNRTEDAEKILRKVIAENSDKQDLIDQANALLDEPVSIKNRIKAAAINQEAITAYEQQDFTKAIKKFTEALKFSPRHPGLNLNLIQTYLKQMSDSGLAKKTLEQCQIYLNNVNHIHASHPQFERYEALKTKIASLQQKLSA</sequence>
<feature type="repeat" description="TPR" evidence="4">
    <location>
        <begin position="199"/>
        <end position="232"/>
    </location>
</feature>
<dbReference type="InterPro" id="IPR051012">
    <property type="entry name" value="CellSynth/LPSAsmb/PSIAsmb"/>
</dbReference>
<dbReference type="SMART" id="SM00448">
    <property type="entry name" value="REC"/>
    <property type="match status" value="1"/>
</dbReference>
<evidence type="ECO:0000256" key="1">
    <source>
        <dbReference type="ARBA" id="ARBA00022737"/>
    </source>
</evidence>
<dbReference type="CDD" id="cd17589">
    <property type="entry name" value="REC_TPR"/>
    <property type="match status" value="1"/>
</dbReference>
<dbReference type="SMART" id="SM00028">
    <property type="entry name" value="TPR"/>
    <property type="match status" value="6"/>
</dbReference>
<feature type="repeat" description="TPR" evidence="4">
    <location>
        <begin position="448"/>
        <end position="481"/>
    </location>
</feature>